<sequence length="354" mass="37823">MTFQQTHRIIRTLSKAVAIGAVFAAVAGLSACGGASGTTKPVSGSWSDVVTAAEHEGKVVLYSSQKPANLDALKRAFEAKYPQIHMEYVRGTDADINPRVETENKTGKGIADVHMLTDMGWVQAAAQSGTYSSDLVGPDLHAPEYRPQTSLLHNRFALTSAAVFALGWNTAAVPGGLKDPHDILDPKYRGKIGITNPTGIAAYVDMYQYYEKTYGADYWKRLAELAPRVYPSALGIAQALTSGEISVTPSVQPLTTEVAAGAPVNWVLPQSPFGTPWYSHVTKVAPHPNAAQVLADFMVTRDGQVALNSGYAAVLPDIPGAVARAQDLPAPNTANLTPDKVSQYSQAWSKRFQG</sequence>
<dbReference type="EMBL" id="JBIAQY010000020">
    <property type="protein sequence ID" value="MFF3573598.1"/>
    <property type="molecule type" value="Genomic_DNA"/>
</dbReference>
<organism evidence="3 4">
    <name type="scientific">Nocardia jiangxiensis</name>
    <dbReference type="NCBI Taxonomy" id="282685"/>
    <lineage>
        <taxon>Bacteria</taxon>
        <taxon>Bacillati</taxon>
        <taxon>Actinomycetota</taxon>
        <taxon>Actinomycetes</taxon>
        <taxon>Mycobacteriales</taxon>
        <taxon>Nocardiaceae</taxon>
        <taxon>Nocardia</taxon>
    </lineage>
</organism>
<dbReference type="SUPFAM" id="SSF53850">
    <property type="entry name" value="Periplasmic binding protein-like II"/>
    <property type="match status" value="1"/>
</dbReference>
<protein>
    <submittedName>
        <fullName evidence="3">ABC transporter substrate-binding protein</fullName>
    </submittedName>
</protein>
<dbReference type="Gene3D" id="3.40.190.10">
    <property type="entry name" value="Periplasmic binding protein-like II"/>
    <property type="match status" value="2"/>
</dbReference>
<reference evidence="3 4" key="1">
    <citation type="submission" date="2024-10" db="EMBL/GenBank/DDBJ databases">
        <title>The Natural Products Discovery Center: Release of the First 8490 Sequenced Strains for Exploring Actinobacteria Biosynthetic Diversity.</title>
        <authorList>
            <person name="Kalkreuter E."/>
            <person name="Kautsar S.A."/>
            <person name="Yang D."/>
            <person name="Bader C.D."/>
            <person name="Teijaro C.N."/>
            <person name="Fluegel L."/>
            <person name="Davis C.M."/>
            <person name="Simpson J.R."/>
            <person name="Lauterbach L."/>
            <person name="Steele A.D."/>
            <person name="Gui C."/>
            <person name="Meng S."/>
            <person name="Li G."/>
            <person name="Viehrig K."/>
            <person name="Ye F."/>
            <person name="Su P."/>
            <person name="Kiefer A.F."/>
            <person name="Nichols A."/>
            <person name="Cepeda A.J."/>
            <person name="Yan W."/>
            <person name="Fan B."/>
            <person name="Jiang Y."/>
            <person name="Adhikari A."/>
            <person name="Zheng C.-J."/>
            <person name="Schuster L."/>
            <person name="Cowan T.M."/>
            <person name="Smanski M.J."/>
            <person name="Chevrette M.G."/>
            <person name="De Carvalho L.P.S."/>
            <person name="Shen B."/>
        </authorList>
    </citation>
    <scope>NUCLEOTIDE SEQUENCE [LARGE SCALE GENOMIC DNA]</scope>
    <source>
        <strain evidence="3 4">NPDC002593</strain>
    </source>
</reference>
<evidence type="ECO:0000256" key="2">
    <source>
        <dbReference type="SAM" id="SignalP"/>
    </source>
</evidence>
<evidence type="ECO:0000256" key="1">
    <source>
        <dbReference type="ARBA" id="ARBA00022729"/>
    </source>
</evidence>
<evidence type="ECO:0000313" key="3">
    <source>
        <dbReference type="EMBL" id="MFF3573598.1"/>
    </source>
</evidence>
<feature type="chain" id="PRO_5045694912" evidence="2">
    <location>
        <begin position="25"/>
        <end position="354"/>
    </location>
</feature>
<dbReference type="Pfam" id="PF13531">
    <property type="entry name" value="SBP_bac_11"/>
    <property type="match status" value="1"/>
</dbReference>
<dbReference type="Proteomes" id="UP001601992">
    <property type="component" value="Unassembled WGS sequence"/>
</dbReference>
<gene>
    <name evidence="3" type="ORF">ACFYXQ_38160</name>
</gene>
<comment type="caution">
    <text evidence="3">The sequence shown here is derived from an EMBL/GenBank/DDBJ whole genome shotgun (WGS) entry which is preliminary data.</text>
</comment>
<dbReference type="PANTHER" id="PTHR30006">
    <property type="entry name" value="THIAMINE-BINDING PERIPLASMIC PROTEIN-RELATED"/>
    <property type="match status" value="1"/>
</dbReference>
<evidence type="ECO:0000313" key="4">
    <source>
        <dbReference type="Proteomes" id="UP001601992"/>
    </source>
</evidence>
<name>A0ABW6SBB0_9NOCA</name>
<dbReference type="RefSeq" id="WP_373281893.1">
    <property type="nucleotide sequence ID" value="NZ_JBIAQY010000020.1"/>
</dbReference>
<keyword evidence="1 2" id="KW-0732">Signal</keyword>
<keyword evidence="4" id="KW-1185">Reference proteome</keyword>
<accession>A0ABW6SBB0</accession>
<feature type="signal peptide" evidence="2">
    <location>
        <begin position="1"/>
        <end position="24"/>
    </location>
</feature>
<proteinExistence type="predicted"/>